<proteinExistence type="predicted"/>
<reference evidence="1 2" key="1">
    <citation type="submission" date="2019-05" db="EMBL/GenBank/DDBJ databases">
        <title>OXA-830, a novel chromosomally encoded expanded-spectrum class D beta-lactamase in Aeromonas simiae.</title>
        <authorList>
            <person name="Zhou W."/>
            <person name="Chen Q."/>
        </authorList>
    </citation>
    <scope>NUCLEOTIDE SEQUENCE [LARGE SCALE GENOMIC DNA]</scope>
    <source>
        <strain evidence="1 2">A6</strain>
    </source>
</reference>
<dbReference type="PROSITE" id="PS51257">
    <property type="entry name" value="PROKAR_LIPOPROTEIN"/>
    <property type="match status" value="1"/>
</dbReference>
<accession>A0A5J6WWF7</accession>
<organism evidence="1 2">
    <name type="scientific">Aeromonas simiae</name>
    <dbReference type="NCBI Taxonomy" id="218936"/>
    <lineage>
        <taxon>Bacteria</taxon>
        <taxon>Pseudomonadati</taxon>
        <taxon>Pseudomonadota</taxon>
        <taxon>Gammaproteobacteria</taxon>
        <taxon>Aeromonadales</taxon>
        <taxon>Aeromonadaceae</taxon>
        <taxon>Aeromonas</taxon>
    </lineage>
</organism>
<evidence type="ECO:0000313" key="1">
    <source>
        <dbReference type="EMBL" id="QFI53615.1"/>
    </source>
</evidence>
<dbReference type="AlphaFoldDB" id="A0A5J6WWF7"/>
<keyword evidence="2" id="KW-1185">Reference proteome</keyword>
<evidence type="ECO:0000313" key="2">
    <source>
        <dbReference type="Proteomes" id="UP000594034"/>
    </source>
</evidence>
<sequence>MKYAILGAGLLLGGCALLPTIDTTPTPAVMEQRQVDAMHQLQLRMQYSNWLLDSREQQRKQERQRLRGQRDVANKINLAMVNSHPDEARERRVAALDELELLLPEVGLDEQAYLRTWIALGRAHLKRSSSQSGEVTRLKARVKTLEAKIEQLSVIDEQINQRKLTSP</sequence>
<dbReference type="EMBL" id="CP040449">
    <property type="protein sequence ID" value="QFI53615.1"/>
    <property type="molecule type" value="Genomic_DNA"/>
</dbReference>
<dbReference type="KEGG" id="asim:FE240_02180"/>
<dbReference type="RefSeq" id="WP_193003209.1">
    <property type="nucleotide sequence ID" value="NZ_CP040449.1"/>
</dbReference>
<protein>
    <recommendedName>
        <fullName evidence="3">Lipoprotein</fullName>
    </recommendedName>
</protein>
<dbReference type="Proteomes" id="UP000594034">
    <property type="component" value="Chromosome"/>
</dbReference>
<evidence type="ECO:0008006" key="3">
    <source>
        <dbReference type="Google" id="ProtNLM"/>
    </source>
</evidence>
<gene>
    <name evidence="1" type="ORF">FE240_02180</name>
</gene>
<name>A0A5J6WWF7_9GAMM</name>